<comment type="caution">
    <text evidence="8">The sequence shown here is derived from an EMBL/GenBank/DDBJ whole genome shotgun (WGS) entry which is preliminary data.</text>
</comment>
<dbReference type="GO" id="GO:0008270">
    <property type="term" value="F:zinc ion binding"/>
    <property type="evidence" value="ECO:0007669"/>
    <property type="project" value="UniProtKB-KW"/>
</dbReference>
<evidence type="ECO:0000256" key="1">
    <source>
        <dbReference type="ARBA" id="ARBA00004123"/>
    </source>
</evidence>
<dbReference type="GO" id="GO:0016604">
    <property type="term" value="C:nuclear body"/>
    <property type="evidence" value="ECO:0007669"/>
    <property type="project" value="TreeGrafter"/>
</dbReference>
<dbReference type="PROSITE" id="PS50157">
    <property type="entry name" value="ZINC_FINGER_C2H2_2"/>
    <property type="match status" value="1"/>
</dbReference>
<dbReference type="AlphaFoldDB" id="A0A2P6N2Y4"/>
<feature type="transmembrane region" description="Helical" evidence="6">
    <location>
        <begin position="677"/>
        <end position="706"/>
    </location>
</feature>
<dbReference type="GO" id="GO:0031053">
    <property type="term" value="P:primary miRNA processing"/>
    <property type="evidence" value="ECO:0007669"/>
    <property type="project" value="TreeGrafter"/>
</dbReference>
<feature type="compositionally biased region" description="Basic and acidic residues" evidence="5">
    <location>
        <begin position="41"/>
        <end position="96"/>
    </location>
</feature>
<dbReference type="InterPro" id="IPR039727">
    <property type="entry name" value="SE/Ars2"/>
</dbReference>
<dbReference type="PANTHER" id="PTHR13165">
    <property type="entry name" value="ARSENITE-RESISTANCE PROTEIN 2"/>
    <property type="match status" value="1"/>
</dbReference>
<feature type="compositionally biased region" description="Basic and acidic residues" evidence="5">
    <location>
        <begin position="520"/>
        <end position="561"/>
    </location>
</feature>
<comment type="similarity">
    <text evidence="2">Belongs to the ARS2 family.</text>
</comment>
<feature type="region of interest" description="Disordered" evidence="5">
    <location>
        <begin position="514"/>
        <end position="562"/>
    </location>
</feature>
<sequence length="857" mass="98724">MSEGHHNSTMDSNENGQSNRSKDEEFIRDEYGRLVPVTRAAGEKEKEKERDAPKDSYRKRERSERRDEKTESPKHQSKSTRRDEPRNSDTHRKDINEPMNFTSFSRGRESEAEEELKKKYEEYCKEFYTPLLKPFFDQHHRDMWMIESYHPKTMADIQKIYRAETKERYEQWEKKERTDAELSLEGERKEEIDIETESGTGIDEKDMNDEGRPHVICVPDVPRSIGREHLSPLFEPLKGFLSFTFEAAQPERGYVRVARILFEKRNDVDEACTAIADMKIGEFTFRPVIEERLKGASVREAPSISSTTGRMDRDAVQINQLIHMFDTKRDINGNSVVSSQATKWSELDRQIDYLRRVHLFCYYCGQQWEDSEQMLQKCGRKHVRSTTNPSHTDTEGSTDVEVDENWTKSLDERIRKLLEEKSTLADSDAYKSKQERCMEECEKSKIKERPEGGYKCEIEECPKAFSALNFILKHVQTKHADFLERGRLQFEQDVYFENYLGDLNRIVPKPGRIYNATSATRDHSDGASRDKTRERDRSRDRGDRDRRSSGHHESSLPKEYLDLDAISSNEPVTLDYALPRSLGHLPEQLKKKLVTLAGSSKDTEEKMGVEIQNLLQSDPFELLPQQRQEIIRKLSKKQPEVTALFGDNHIGSWVYDPVGWSALVEEAGRRTPGEAAIYGLISLILGLLFGIVILPLALIILLIVLIARSSSKRIRPDHHSCVLARGLLYRLGQLTPLQPAAAAPCMAMHNLMAVHLDRRPFRHDMVNVLTITLTHVDKKMNHRCESIQVPVPDNMLRNVMSWIPIFAQGYTDDVIINVGQIFQATDTVHKQVAYGAAPEFIAVQVPRVAQTNEEITV</sequence>
<dbReference type="Pfam" id="PF13821">
    <property type="entry name" value="DUF4187"/>
    <property type="match status" value="1"/>
</dbReference>
<dbReference type="PANTHER" id="PTHR13165:SF0">
    <property type="entry name" value="SERRATE RNA EFFECTOR MOLECULE HOMOLOG"/>
    <property type="match status" value="1"/>
</dbReference>
<keyword evidence="4" id="KW-0479">Metal-binding</keyword>
<evidence type="ECO:0000259" key="7">
    <source>
        <dbReference type="PROSITE" id="PS50157"/>
    </source>
</evidence>
<comment type="subcellular location">
    <subcellularLocation>
        <location evidence="1">Nucleus</location>
    </subcellularLocation>
</comment>
<dbReference type="InterPro" id="IPR021933">
    <property type="entry name" value="SERRATE/Ars2_N"/>
</dbReference>
<dbReference type="InterPro" id="IPR025239">
    <property type="entry name" value="DUF4187"/>
</dbReference>
<keyword evidence="6" id="KW-1133">Transmembrane helix</keyword>
<evidence type="ECO:0000256" key="3">
    <source>
        <dbReference type="ARBA" id="ARBA00023242"/>
    </source>
</evidence>
<keyword evidence="6" id="KW-0812">Transmembrane</keyword>
<proteinExistence type="inferred from homology"/>
<dbReference type="Proteomes" id="UP000241769">
    <property type="component" value="Unassembled WGS sequence"/>
</dbReference>
<protein>
    <recommendedName>
        <fullName evidence="7">C2H2-type domain-containing protein</fullName>
    </recommendedName>
</protein>
<evidence type="ECO:0000313" key="8">
    <source>
        <dbReference type="EMBL" id="PRP78318.1"/>
    </source>
</evidence>
<feature type="compositionally biased region" description="Polar residues" evidence="5">
    <location>
        <begin position="9"/>
        <end position="19"/>
    </location>
</feature>
<dbReference type="SMART" id="SM01173">
    <property type="entry name" value="DUF4187"/>
    <property type="match status" value="1"/>
</dbReference>
<dbReference type="OrthoDB" id="28000at2759"/>
<feature type="region of interest" description="Disordered" evidence="5">
    <location>
        <begin position="1"/>
        <end position="110"/>
    </location>
</feature>
<evidence type="ECO:0000256" key="5">
    <source>
        <dbReference type="SAM" id="MobiDB-lite"/>
    </source>
</evidence>
<keyword evidence="9" id="KW-1185">Reference proteome</keyword>
<dbReference type="InterPro" id="IPR007042">
    <property type="entry name" value="SERRATE/Ars2_C"/>
</dbReference>
<reference evidence="8 9" key="1">
    <citation type="journal article" date="2018" name="Genome Biol. Evol.">
        <title>Multiple Roots of Fruiting Body Formation in Amoebozoa.</title>
        <authorList>
            <person name="Hillmann F."/>
            <person name="Forbes G."/>
            <person name="Novohradska S."/>
            <person name="Ferling I."/>
            <person name="Riege K."/>
            <person name="Groth M."/>
            <person name="Westermann M."/>
            <person name="Marz M."/>
            <person name="Spaller T."/>
            <person name="Winckler T."/>
            <person name="Schaap P."/>
            <person name="Glockner G."/>
        </authorList>
    </citation>
    <scope>NUCLEOTIDE SEQUENCE [LARGE SCALE GENOMIC DNA]</scope>
    <source>
        <strain evidence="8 9">Jena</strain>
    </source>
</reference>
<name>A0A2P6N2Y4_9EUKA</name>
<dbReference type="Pfam" id="PF04959">
    <property type="entry name" value="ARS2"/>
    <property type="match status" value="1"/>
</dbReference>
<evidence type="ECO:0000256" key="6">
    <source>
        <dbReference type="SAM" id="Phobius"/>
    </source>
</evidence>
<gene>
    <name evidence="8" type="ORF">PROFUN_13814</name>
</gene>
<feature type="domain" description="C2H2-type" evidence="7">
    <location>
        <begin position="454"/>
        <end position="480"/>
    </location>
</feature>
<keyword evidence="6" id="KW-0472">Membrane</keyword>
<accession>A0A2P6N2Y4</accession>
<dbReference type="InParanoid" id="A0A2P6N2Y4"/>
<dbReference type="EMBL" id="MDYQ01000230">
    <property type="protein sequence ID" value="PRP78318.1"/>
    <property type="molecule type" value="Genomic_DNA"/>
</dbReference>
<evidence type="ECO:0000313" key="9">
    <source>
        <dbReference type="Proteomes" id="UP000241769"/>
    </source>
</evidence>
<organism evidence="8 9">
    <name type="scientific">Planoprotostelium fungivorum</name>
    <dbReference type="NCBI Taxonomy" id="1890364"/>
    <lineage>
        <taxon>Eukaryota</taxon>
        <taxon>Amoebozoa</taxon>
        <taxon>Evosea</taxon>
        <taxon>Variosea</taxon>
        <taxon>Cavosteliida</taxon>
        <taxon>Cavosteliaceae</taxon>
        <taxon>Planoprotostelium</taxon>
    </lineage>
</organism>
<evidence type="ECO:0000256" key="2">
    <source>
        <dbReference type="ARBA" id="ARBA00005407"/>
    </source>
</evidence>
<keyword evidence="4" id="KW-0862">Zinc</keyword>
<feature type="compositionally biased region" description="Basic and acidic residues" evidence="5">
    <location>
        <begin position="20"/>
        <end position="32"/>
    </location>
</feature>
<dbReference type="InterPro" id="IPR013087">
    <property type="entry name" value="Znf_C2H2_type"/>
</dbReference>
<keyword evidence="4" id="KW-0863">Zinc-finger</keyword>
<dbReference type="Pfam" id="PF12066">
    <property type="entry name" value="SERRATE_Ars2_N"/>
    <property type="match status" value="1"/>
</dbReference>
<dbReference type="PROSITE" id="PS00028">
    <property type="entry name" value="ZINC_FINGER_C2H2_1"/>
    <property type="match status" value="1"/>
</dbReference>
<keyword evidence="3" id="KW-0539">Nucleus</keyword>
<dbReference type="STRING" id="1890364.A0A2P6N2Y4"/>
<evidence type="ECO:0000256" key="4">
    <source>
        <dbReference type="PROSITE-ProRule" id="PRU00042"/>
    </source>
</evidence>